<dbReference type="Proteomes" id="UP000018142">
    <property type="component" value="Unassembled WGS sequence"/>
</dbReference>
<accession>R6RD19</accession>
<protein>
    <submittedName>
        <fullName evidence="2">Uncharacterized protein</fullName>
    </submittedName>
</protein>
<gene>
    <name evidence="2" type="ORF">BN788_01087</name>
</gene>
<dbReference type="AlphaFoldDB" id="R6RD19"/>
<sequence>MKIAKIIAYILSQLLRLWVTACAAVMMYVPMSALAYAERGYRAVGGEMLPVAIVAVAVWYGLGWLMREWYRTMRGGRK</sequence>
<name>R6RD19_9FIRM</name>
<feature type="transmembrane region" description="Helical" evidence="1">
    <location>
        <begin position="7"/>
        <end position="29"/>
    </location>
</feature>
<reference evidence="2" key="1">
    <citation type="submission" date="2012-11" db="EMBL/GenBank/DDBJ databases">
        <title>Dependencies among metagenomic species, viruses, plasmids and units of genetic variation.</title>
        <authorList>
            <person name="Nielsen H.B."/>
            <person name="Almeida M."/>
            <person name="Juncker A.S."/>
            <person name="Rasmussen S."/>
            <person name="Li J."/>
            <person name="Sunagawa S."/>
            <person name="Plichta D."/>
            <person name="Gautier L."/>
            <person name="Le Chatelier E."/>
            <person name="Peletier E."/>
            <person name="Bonde I."/>
            <person name="Nielsen T."/>
            <person name="Manichanh C."/>
            <person name="Arumugam M."/>
            <person name="Batto J."/>
            <person name="Santos M.B.Q.D."/>
            <person name="Blom N."/>
            <person name="Borruel N."/>
            <person name="Burgdorf K.S."/>
            <person name="Boumezbeur F."/>
            <person name="Casellas F."/>
            <person name="Dore J."/>
            <person name="Guarner F."/>
            <person name="Hansen T."/>
            <person name="Hildebrand F."/>
            <person name="Kaas R.S."/>
            <person name="Kennedy S."/>
            <person name="Kristiansen K."/>
            <person name="Kultima J.R."/>
            <person name="Leonard P."/>
            <person name="Levenez F."/>
            <person name="Lund O."/>
            <person name="Moumen B."/>
            <person name="Le Paslier D."/>
            <person name="Pons N."/>
            <person name="Pedersen O."/>
            <person name="Prifti E."/>
            <person name="Qin J."/>
            <person name="Raes J."/>
            <person name="Tap J."/>
            <person name="Tims S."/>
            <person name="Ussery D.W."/>
            <person name="Yamada T."/>
            <person name="MetaHit consortium"/>
            <person name="Renault P."/>
            <person name="Sicheritz-Ponten T."/>
            <person name="Bork P."/>
            <person name="Wang J."/>
            <person name="Brunak S."/>
            <person name="Ehrlich S.D."/>
        </authorList>
    </citation>
    <scope>NUCLEOTIDE SEQUENCE [LARGE SCALE GENOMIC DNA]</scope>
</reference>
<proteinExistence type="predicted"/>
<comment type="caution">
    <text evidence="2">The sequence shown here is derived from an EMBL/GenBank/DDBJ whole genome shotgun (WGS) entry which is preliminary data.</text>
</comment>
<keyword evidence="1" id="KW-0812">Transmembrane</keyword>
<keyword evidence="1" id="KW-0472">Membrane</keyword>
<evidence type="ECO:0000313" key="3">
    <source>
        <dbReference type="Proteomes" id="UP000018142"/>
    </source>
</evidence>
<keyword evidence="1" id="KW-1133">Transmembrane helix</keyword>
<evidence type="ECO:0000313" key="2">
    <source>
        <dbReference type="EMBL" id="CDC43194.1"/>
    </source>
</evidence>
<organism evidence="2 3">
    <name type="scientific">[Eubacterium] siraeum CAG:80</name>
    <dbReference type="NCBI Taxonomy" id="1263080"/>
    <lineage>
        <taxon>Bacteria</taxon>
        <taxon>Bacillati</taxon>
        <taxon>Bacillota</taxon>
        <taxon>Clostridia</taxon>
        <taxon>Eubacteriales</taxon>
        <taxon>Oscillospiraceae</taxon>
        <taxon>Oscillospiraceae incertae sedis</taxon>
    </lineage>
</organism>
<feature type="transmembrane region" description="Helical" evidence="1">
    <location>
        <begin position="49"/>
        <end position="70"/>
    </location>
</feature>
<dbReference type="EMBL" id="CBFJ010000006">
    <property type="protein sequence ID" value="CDC43194.1"/>
    <property type="molecule type" value="Genomic_DNA"/>
</dbReference>
<evidence type="ECO:0000256" key="1">
    <source>
        <dbReference type="SAM" id="Phobius"/>
    </source>
</evidence>